<evidence type="ECO:0000313" key="2">
    <source>
        <dbReference type="EMBL" id="EDM07938.1"/>
    </source>
</evidence>
<dbReference type="Proteomes" id="UP000234681">
    <property type="component" value="Chromosome 1"/>
</dbReference>
<evidence type="ECO:0000256" key="1">
    <source>
        <dbReference type="SAM" id="MobiDB-lite"/>
    </source>
</evidence>
<evidence type="ECO:0000313" key="3">
    <source>
        <dbReference type="Proteomes" id="UP000234681"/>
    </source>
</evidence>
<protein>
    <submittedName>
        <fullName evidence="2">RCG54135</fullName>
    </submittedName>
</protein>
<dbReference type="AlphaFoldDB" id="A6J9E7"/>
<dbReference type="EMBL" id="CH473979">
    <property type="protein sequence ID" value="EDM07938.1"/>
    <property type="molecule type" value="Genomic_DNA"/>
</dbReference>
<feature type="region of interest" description="Disordered" evidence="1">
    <location>
        <begin position="68"/>
        <end position="107"/>
    </location>
</feature>
<gene>
    <name evidence="2" type="ORF">rCG_54135</name>
</gene>
<organism evidence="2 3">
    <name type="scientific">Rattus norvegicus</name>
    <name type="common">Rat</name>
    <dbReference type="NCBI Taxonomy" id="10116"/>
    <lineage>
        <taxon>Eukaryota</taxon>
        <taxon>Metazoa</taxon>
        <taxon>Chordata</taxon>
        <taxon>Craniata</taxon>
        <taxon>Vertebrata</taxon>
        <taxon>Euteleostomi</taxon>
        <taxon>Mammalia</taxon>
        <taxon>Eutheria</taxon>
        <taxon>Euarchontoglires</taxon>
        <taxon>Glires</taxon>
        <taxon>Rodentia</taxon>
        <taxon>Myomorpha</taxon>
        <taxon>Muroidea</taxon>
        <taxon>Muridae</taxon>
        <taxon>Murinae</taxon>
        <taxon>Rattus</taxon>
    </lineage>
</organism>
<proteinExistence type="predicted"/>
<sequence>MEPQWATKKGRTGWGQEERQDVGSQFYFTKGAGRRRGEVRVYSCLPARPPACPYTGLTLALTLSPCAPAGSRPWGKEASSGPRAPPTWANPLSTPPWPQASPASMRW</sequence>
<feature type="region of interest" description="Disordered" evidence="1">
    <location>
        <begin position="1"/>
        <end position="23"/>
    </location>
</feature>
<feature type="non-terminal residue" evidence="2">
    <location>
        <position position="107"/>
    </location>
</feature>
<name>A6J9E7_RAT</name>
<accession>A6J9E7</accession>
<reference evidence="2 3" key="1">
    <citation type="submission" date="2005-09" db="EMBL/GenBank/DDBJ databases">
        <authorList>
            <person name="Mural R.J."/>
            <person name="Li P.W."/>
            <person name="Adams M.D."/>
            <person name="Amanatides P.G."/>
            <person name="Baden-Tillson H."/>
            <person name="Barnstead M."/>
            <person name="Chin S.H."/>
            <person name="Dew I."/>
            <person name="Evans C.A."/>
            <person name="Ferriera S."/>
            <person name="Flanigan M."/>
            <person name="Fosler C."/>
            <person name="Glodek A."/>
            <person name="Gu Z."/>
            <person name="Holt R.A."/>
            <person name="Jennings D."/>
            <person name="Kraft C.L."/>
            <person name="Lu F."/>
            <person name="Nguyen T."/>
            <person name="Nusskern D.R."/>
            <person name="Pfannkoch C.M."/>
            <person name="Sitter C."/>
            <person name="Sutton G.G."/>
            <person name="Venter J.C."/>
            <person name="Wang Z."/>
            <person name="Woodage T."/>
            <person name="Zheng X.H."/>
            <person name="Zhong F."/>
        </authorList>
    </citation>
    <scope>NUCLEOTIDE SEQUENCE [LARGE SCALE GENOMIC DNA]</scope>
    <source>
        <strain>BN</strain>
        <strain evidence="3">Sprague-Dawley</strain>
    </source>
</reference>